<reference evidence="2 3" key="1">
    <citation type="submission" date="2014-04" db="EMBL/GenBank/DDBJ databases">
        <authorList>
            <person name="Sibley D."/>
            <person name="Venepally P."/>
            <person name="Karamycheva S."/>
            <person name="Hadjithomas M."/>
            <person name="Khan A."/>
            <person name="Brunk B."/>
            <person name="Roos D."/>
            <person name="Caler E."/>
            <person name="Lorenzi H."/>
        </authorList>
    </citation>
    <scope>NUCLEOTIDE SEQUENCE [LARGE SCALE GENOMIC DNA]</scope>
    <source>
        <strain evidence="2 3">MAS</strain>
    </source>
</reference>
<comment type="caution">
    <text evidence="2">The sequence shown here is derived from an EMBL/GenBank/DDBJ whole genome shotgun (WGS) entry which is preliminary data.</text>
</comment>
<name>A0A086QL37_TOXGO</name>
<feature type="compositionally biased region" description="Basic and acidic residues" evidence="1">
    <location>
        <begin position="35"/>
        <end position="47"/>
    </location>
</feature>
<evidence type="ECO:0000313" key="3">
    <source>
        <dbReference type="Proteomes" id="UP000028821"/>
    </source>
</evidence>
<proteinExistence type="predicted"/>
<dbReference type="Gene3D" id="2.30.29.30">
    <property type="entry name" value="Pleckstrin-homology domain (PH domain)/Phosphotyrosine-binding domain (PTB)"/>
    <property type="match status" value="1"/>
</dbReference>
<feature type="compositionally biased region" description="Low complexity" evidence="1">
    <location>
        <begin position="203"/>
        <end position="219"/>
    </location>
</feature>
<protein>
    <submittedName>
        <fullName evidence="2">Uncharacterized protein</fullName>
    </submittedName>
</protein>
<sequence length="408" mass="43916">MTDNAQTTSAEAGAANPSGEHPSAGAKRRQTLAAHELRDIQDGKAMDDVDQDSQPADDMKQADAATLQKRQRLRIVRSAAAVPHPQGETTPGSPVTGSLSPAEKPVEAPKPSAEESASRETKDEQNAEGGKATNGVPENGKEGAGKSEKEQVGSSELLLGPAEIKSVQTFSSAFASLSKQPQSSFFLSPPQSNAGGETSGTPSLFASLASTSSLFSTSSVNKDNEDGADAEDEQKAEEPSVIENEVDADEEILFTDRDCRMQRFDASQTAWAPKPPLEGRVQVSASKKPEDNGATRILFFVHRTGRLQLNTPLFASANYQHPPDRSRQRAVPPRDEKPDDEKNGEEPLTEEMPKKRNTAQFLGLRTDAQSSSDTTIYRIRFSNEEKCAEFLSLANERKTKGKSQSTSA</sequence>
<dbReference type="OrthoDB" id="331463at2759"/>
<dbReference type="InterPro" id="IPR011993">
    <property type="entry name" value="PH-like_dom_sf"/>
</dbReference>
<gene>
    <name evidence="2" type="ORF">TGMAS_258170</name>
</gene>
<feature type="compositionally biased region" description="Basic and acidic residues" evidence="1">
    <location>
        <begin position="322"/>
        <end position="345"/>
    </location>
</feature>
<feature type="region of interest" description="Disordered" evidence="1">
    <location>
        <begin position="178"/>
        <end position="249"/>
    </location>
</feature>
<dbReference type="SUPFAM" id="SSF50729">
    <property type="entry name" value="PH domain-like"/>
    <property type="match status" value="1"/>
</dbReference>
<feature type="region of interest" description="Disordered" evidence="1">
    <location>
        <begin position="265"/>
        <end position="289"/>
    </location>
</feature>
<feature type="region of interest" description="Disordered" evidence="1">
    <location>
        <begin position="315"/>
        <end position="374"/>
    </location>
</feature>
<feature type="compositionally biased region" description="Basic and acidic residues" evidence="1">
    <location>
        <begin position="139"/>
        <end position="151"/>
    </location>
</feature>
<dbReference type="EMBL" id="AEXC02001414">
    <property type="protein sequence ID" value="KFH13319.1"/>
    <property type="molecule type" value="Genomic_DNA"/>
</dbReference>
<feature type="compositionally biased region" description="Basic and acidic residues" evidence="1">
    <location>
        <begin position="104"/>
        <end position="125"/>
    </location>
</feature>
<dbReference type="Proteomes" id="UP000028821">
    <property type="component" value="Unassembled WGS sequence"/>
</dbReference>
<feature type="compositionally biased region" description="Polar residues" evidence="1">
    <location>
        <begin position="87"/>
        <end position="99"/>
    </location>
</feature>
<feature type="region of interest" description="Disordered" evidence="1">
    <location>
        <begin position="1"/>
        <end position="157"/>
    </location>
</feature>
<feature type="compositionally biased region" description="Acidic residues" evidence="1">
    <location>
        <begin position="226"/>
        <end position="235"/>
    </location>
</feature>
<feature type="compositionally biased region" description="Polar residues" evidence="1">
    <location>
        <begin position="1"/>
        <end position="10"/>
    </location>
</feature>
<evidence type="ECO:0000256" key="1">
    <source>
        <dbReference type="SAM" id="MobiDB-lite"/>
    </source>
</evidence>
<feature type="compositionally biased region" description="Polar residues" evidence="1">
    <location>
        <begin position="193"/>
        <end position="202"/>
    </location>
</feature>
<dbReference type="AlphaFoldDB" id="A0A086QL37"/>
<dbReference type="VEuPathDB" id="ToxoDB:TGMAS_258170"/>
<evidence type="ECO:0000313" key="2">
    <source>
        <dbReference type="EMBL" id="KFH13319.1"/>
    </source>
</evidence>
<organism evidence="2 3">
    <name type="scientific">Toxoplasma gondii MAS</name>
    <dbReference type="NCBI Taxonomy" id="943118"/>
    <lineage>
        <taxon>Eukaryota</taxon>
        <taxon>Sar</taxon>
        <taxon>Alveolata</taxon>
        <taxon>Apicomplexa</taxon>
        <taxon>Conoidasida</taxon>
        <taxon>Coccidia</taxon>
        <taxon>Eucoccidiorida</taxon>
        <taxon>Eimeriorina</taxon>
        <taxon>Sarcocystidae</taxon>
        <taxon>Toxoplasma</taxon>
    </lineage>
</organism>
<feature type="compositionally biased region" description="Low complexity" evidence="1">
    <location>
        <begin position="178"/>
        <end position="192"/>
    </location>
</feature>
<accession>A0A086QL37</accession>